<keyword evidence="5" id="KW-0472">Membrane</keyword>
<comment type="cofactor">
    <cofactor evidence="7">
        <name>heme</name>
        <dbReference type="ChEBI" id="CHEBI:30413"/>
    </cofactor>
</comment>
<organism evidence="8 9">
    <name type="scientific">Morella rubra</name>
    <name type="common">Chinese bayberry</name>
    <dbReference type="NCBI Taxonomy" id="262757"/>
    <lineage>
        <taxon>Eukaryota</taxon>
        <taxon>Viridiplantae</taxon>
        <taxon>Streptophyta</taxon>
        <taxon>Embryophyta</taxon>
        <taxon>Tracheophyta</taxon>
        <taxon>Spermatophyta</taxon>
        <taxon>Magnoliopsida</taxon>
        <taxon>eudicotyledons</taxon>
        <taxon>Gunneridae</taxon>
        <taxon>Pentapetalae</taxon>
        <taxon>rosids</taxon>
        <taxon>fabids</taxon>
        <taxon>Fagales</taxon>
        <taxon>Myricaceae</taxon>
        <taxon>Morella</taxon>
    </lineage>
</organism>
<dbReference type="PRINTS" id="PR00463">
    <property type="entry name" value="EP450I"/>
</dbReference>
<evidence type="ECO:0000256" key="1">
    <source>
        <dbReference type="ARBA" id="ARBA00004167"/>
    </source>
</evidence>
<dbReference type="SUPFAM" id="SSF48264">
    <property type="entry name" value="Cytochrome P450"/>
    <property type="match status" value="1"/>
</dbReference>
<dbReference type="PRINTS" id="PR00385">
    <property type="entry name" value="P450"/>
</dbReference>
<dbReference type="CDD" id="cd11043">
    <property type="entry name" value="CYP90-like"/>
    <property type="match status" value="1"/>
</dbReference>
<keyword evidence="6 7" id="KW-0408">Iron</keyword>
<evidence type="ECO:0000313" key="9">
    <source>
        <dbReference type="Proteomes" id="UP000516437"/>
    </source>
</evidence>
<dbReference type="SUPFAM" id="SSF53335">
    <property type="entry name" value="S-adenosyl-L-methionine-dependent methyltransferases"/>
    <property type="match status" value="1"/>
</dbReference>
<dbReference type="InterPro" id="IPR029063">
    <property type="entry name" value="SAM-dependent_MTases_sf"/>
</dbReference>
<evidence type="ECO:0000256" key="7">
    <source>
        <dbReference type="PIRSR" id="PIRSR602401-1"/>
    </source>
</evidence>
<keyword evidence="5" id="KW-1133">Transmembrane helix</keyword>
<dbReference type="GO" id="GO:0016705">
    <property type="term" value="F:oxidoreductase activity, acting on paired donors, with incorporation or reduction of molecular oxygen"/>
    <property type="evidence" value="ECO:0007669"/>
    <property type="project" value="InterPro"/>
</dbReference>
<dbReference type="InterPro" id="IPR017972">
    <property type="entry name" value="Cyt_P450_CS"/>
</dbReference>
<dbReference type="PANTHER" id="PTHR24286:SF189">
    <property type="entry name" value="CYTOCHROME P450, FAMILY 722, SUBFAMILY A, POLYPEPTIDE 1"/>
    <property type="match status" value="1"/>
</dbReference>
<dbReference type="InterPro" id="IPR002401">
    <property type="entry name" value="Cyt_P450_E_grp-I"/>
</dbReference>
<comment type="similarity">
    <text evidence="2">Belongs to the cytochrome P450 family.</text>
</comment>
<accession>A0A6A1WR36</accession>
<dbReference type="InterPro" id="IPR036396">
    <property type="entry name" value="Cyt_P450_sf"/>
</dbReference>
<dbReference type="Gene3D" id="3.40.50.150">
    <property type="entry name" value="Vaccinia Virus protein VP39"/>
    <property type="match status" value="2"/>
</dbReference>
<dbReference type="Pfam" id="PF03492">
    <property type="entry name" value="Methyltransf_7"/>
    <property type="match status" value="1"/>
</dbReference>
<feature type="binding site" description="axial binding residue" evidence="7">
    <location>
        <position position="722"/>
    </location>
    <ligand>
        <name>heme</name>
        <dbReference type="ChEBI" id="CHEBI:30413"/>
    </ligand>
    <ligandPart>
        <name>Fe</name>
        <dbReference type="ChEBI" id="CHEBI:18248"/>
    </ligandPart>
</feature>
<dbReference type="FunFam" id="1.10.630.10:FF:000086">
    <property type="entry name" value="cytochrome P450 90A1-like isoform X1"/>
    <property type="match status" value="1"/>
</dbReference>
<dbReference type="GO" id="GO:0008168">
    <property type="term" value="F:methyltransferase activity"/>
    <property type="evidence" value="ECO:0007669"/>
    <property type="project" value="InterPro"/>
</dbReference>
<comment type="caution">
    <text evidence="8">The sequence shown here is derived from an EMBL/GenBank/DDBJ whole genome shotgun (WGS) entry which is preliminary data.</text>
</comment>
<dbReference type="GO" id="GO:0005506">
    <property type="term" value="F:iron ion binding"/>
    <property type="evidence" value="ECO:0007669"/>
    <property type="project" value="InterPro"/>
</dbReference>
<dbReference type="Proteomes" id="UP000516437">
    <property type="component" value="Chromosome 1"/>
</dbReference>
<evidence type="ECO:0000256" key="5">
    <source>
        <dbReference type="ARBA" id="ARBA00022989"/>
    </source>
</evidence>
<keyword evidence="3" id="KW-0812">Transmembrane</keyword>
<dbReference type="GO" id="GO:0004497">
    <property type="term" value="F:monooxygenase activity"/>
    <property type="evidence" value="ECO:0007669"/>
    <property type="project" value="InterPro"/>
</dbReference>
<dbReference type="GO" id="GO:0016020">
    <property type="term" value="C:membrane"/>
    <property type="evidence" value="ECO:0007669"/>
    <property type="project" value="UniProtKB-SubCell"/>
</dbReference>
<sequence>MIFYCPCNMATELGDGVQEVSAVVCIYPEHYSRKISFVFELEDEMEIGQVLHVNKGVGETSYAKNSSVQSKIIHRKASDGGSHTASIAHKLAGKHGHCRLRLLIRTQHLTSYLREMDIVHAKCFRQCRPMPELRISLNDLYNNDFNNIFGSLPTFFDQMKAEKGAGFGPYFISGVAGSFYGRLFPRQSLHFVHSSSSLHWLSQGLIPEEKVDAFNAPYYAPCAEELQLEIQKEGSFIMDRLELLRLIGTGVKRWINTVDQTLSSGQRVAKTIRAVVESMLESHFGRDIMDELFQRYARIVDDHLSATPRTKYINLMFWYPSTSSDSTNGTVPPGSLGLPFIGETMQFMASINSGKGFYDFVRVRHLRYGNCFRTNLFGETHVFVSSTESAKEILNNDLGRFTKRYIRSIAELVGDQSLLCANPQHHKLIRSRLANFFSTASTSVFIQQFDELVVETLGRWEHGSTVVVLHEAFKLTCKAMCKMLISLESGPELEMLQKEVARVCEAMLAFPLRLPWTRFYNGLQGRKRIMNILEKAISERRRGAEAYEHEDFLQRMLMNDDKACSDEASRLTDAEIKDNILTMIIAGQDTTASAITWMVKFLDENQDVLEALRKEQLHMAKKTAPKPYLSLEDLSEMPYASKVVKEALRMASVVPWFPRQALQDCEIEGFKIKRGWNVNINAKSIHLDPMVYNDPNQFNPTRYDDESKPYSFLAFGMGGRTCLGMTLARAMMLVFLHRLVTRYRLKVIDPDTSTEKWALFSRLRSGCPVHVTRITEDMAFDSTHKDEKWMWVKVQIKENDDILRHRAINSSGYYEPRTGPVFHTPKDHKDMAMQRGRPPSYALLLLFFFLLLSTGMHHHHLPLPLPPSLPPRCLWCKQKSVKGEAKLGQGFAGTPDTAKVNAGNGRVHCMGLVTPSSQDLRASVTSNVEDAQTNLNFSYKFQIPRTLM</sequence>
<keyword evidence="4 7" id="KW-0479">Metal-binding</keyword>
<evidence type="ECO:0000256" key="2">
    <source>
        <dbReference type="ARBA" id="ARBA00010617"/>
    </source>
</evidence>
<dbReference type="OrthoDB" id="2789670at2759"/>
<dbReference type="EMBL" id="RXIC02000019">
    <property type="protein sequence ID" value="KAB1227749.1"/>
    <property type="molecule type" value="Genomic_DNA"/>
</dbReference>
<evidence type="ECO:0000313" key="8">
    <source>
        <dbReference type="EMBL" id="KAB1227749.1"/>
    </source>
</evidence>
<evidence type="ECO:0000256" key="3">
    <source>
        <dbReference type="ARBA" id="ARBA00022692"/>
    </source>
</evidence>
<dbReference type="InterPro" id="IPR005299">
    <property type="entry name" value="MeTrfase_7"/>
</dbReference>
<name>A0A6A1WR36_9ROSI</name>
<dbReference type="PANTHER" id="PTHR24286">
    <property type="entry name" value="CYTOCHROME P450 26"/>
    <property type="match status" value="1"/>
</dbReference>
<comment type="subcellular location">
    <subcellularLocation>
        <location evidence="1">Membrane</location>
        <topology evidence="1">Single-pass membrane protein</topology>
    </subcellularLocation>
</comment>
<dbReference type="GO" id="GO:0010268">
    <property type="term" value="P:brassinosteroid homeostasis"/>
    <property type="evidence" value="ECO:0007669"/>
    <property type="project" value="TreeGrafter"/>
</dbReference>
<gene>
    <name evidence="8" type="ORF">CJ030_MR1G028896</name>
</gene>
<dbReference type="Pfam" id="PF00067">
    <property type="entry name" value="p450"/>
    <property type="match status" value="1"/>
</dbReference>
<evidence type="ECO:0000256" key="6">
    <source>
        <dbReference type="ARBA" id="ARBA00023004"/>
    </source>
</evidence>
<dbReference type="GO" id="GO:0016125">
    <property type="term" value="P:sterol metabolic process"/>
    <property type="evidence" value="ECO:0007669"/>
    <property type="project" value="TreeGrafter"/>
</dbReference>
<reference evidence="8 9" key="1">
    <citation type="journal article" date="2019" name="Plant Biotechnol. J.">
        <title>The red bayberry genome and genetic basis of sex determination.</title>
        <authorList>
            <person name="Jia H.M."/>
            <person name="Jia H.J."/>
            <person name="Cai Q.L."/>
            <person name="Wang Y."/>
            <person name="Zhao H.B."/>
            <person name="Yang W.F."/>
            <person name="Wang G.Y."/>
            <person name="Li Y.H."/>
            <person name="Zhan D.L."/>
            <person name="Shen Y.T."/>
            <person name="Niu Q.F."/>
            <person name="Chang L."/>
            <person name="Qiu J."/>
            <person name="Zhao L."/>
            <person name="Xie H.B."/>
            <person name="Fu W.Y."/>
            <person name="Jin J."/>
            <person name="Li X.W."/>
            <person name="Jiao Y."/>
            <person name="Zhou C.C."/>
            <person name="Tu T."/>
            <person name="Chai C.Y."/>
            <person name="Gao J.L."/>
            <person name="Fan L.J."/>
            <person name="van de Weg E."/>
            <person name="Wang J.Y."/>
            <person name="Gao Z.S."/>
        </authorList>
    </citation>
    <scope>NUCLEOTIDE SEQUENCE [LARGE SCALE GENOMIC DNA]</scope>
    <source>
        <tissue evidence="8">Leaves</tissue>
    </source>
</reference>
<keyword evidence="7" id="KW-0349">Heme</keyword>
<dbReference type="PROSITE" id="PS00086">
    <property type="entry name" value="CYTOCHROME_P450"/>
    <property type="match status" value="1"/>
</dbReference>
<proteinExistence type="inferred from homology"/>
<dbReference type="Gene3D" id="1.10.630.10">
    <property type="entry name" value="Cytochrome P450"/>
    <property type="match status" value="1"/>
</dbReference>
<dbReference type="GO" id="GO:0016132">
    <property type="term" value="P:brassinosteroid biosynthetic process"/>
    <property type="evidence" value="ECO:0007669"/>
    <property type="project" value="TreeGrafter"/>
</dbReference>
<dbReference type="GO" id="GO:0020037">
    <property type="term" value="F:heme binding"/>
    <property type="evidence" value="ECO:0007669"/>
    <property type="project" value="InterPro"/>
</dbReference>
<dbReference type="AlphaFoldDB" id="A0A6A1WR36"/>
<dbReference type="InterPro" id="IPR001128">
    <property type="entry name" value="Cyt_P450"/>
</dbReference>
<evidence type="ECO:0000256" key="4">
    <source>
        <dbReference type="ARBA" id="ARBA00022723"/>
    </source>
</evidence>
<keyword evidence="9" id="KW-1185">Reference proteome</keyword>
<protein>
    <submittedName>
        <fullName evidence="8">Abscisic acid 8'-hydroxylase 3</fullName>
    </submittedName>
</protein>